<keyword evidence="13" id="KW-1185">Reference proteome</keyword>
<dbReference type="eggNOG" id="KOG2979">
    <property type="taxonomic scope" value="Eukaryota"/>
</dbReference>
<dbReference type="GO" id="GO:1990683">
    <property type="term" value="P:DNA double-strand break attachment to nuclear envelope"/>
    <property type="evidence" value="ECO:0007669"/>
    <property type="project" value="EnsemblFungi"/>
</dbReference>
<keyword evidence="4" id="KW-0808">Transferase</keyword>
<comment type="pathway">
    <text evidence="2">Protein modification; protein sumoylation.</text>
</comment>
<dbReference type="UniPathway" id="UPA00886"/>
<dbReference type="GO" id="GO:0061665">
    <property type="term" value="F:SUMO ligase activity"/>
    <property type="evidence" value="ECO:0007669"/>
    <property type="project" value="TreeGrafter"/>
</dbReference>
<keyword evidence="9" id="KW-0539">Nucleus</keyword>
<dbReference type="Proteomes" id="UP000000689">
    <property type="component" value="Chromosome 7"/>
</dbReference>
<sequence length="274" mass="30666">MSSSSTIPECLPLHPGASTYFHGLHTSDTTKYVDLCDKQFNETLDQIINSAAPNTEELIKSLTKTYAALNTERLTAKRLAGKLNTVKQEYKMKSDQCEQISLSNWDLYRTGEMTAPNLLKLYDDAKDSRINNTQTAEDGGVTTAYLLKIFPYIWENPTCVLPDLTKSGNAKKTRAADDDEIHIEGGNIELICPITCKPYERPLISKKCGHVFDHEGIVNYLRGHGSRDCPQGGCGKVVSMRDFVPDKIMSLRCKIDKIQKIKANKEDNENLDTL</sequence>
<dbReference type="Pfam" id="PF11789">
    <property type="entry name" value="zf-Nse"/>
    <property type="match status" value="1"/>
</dbReference>
<dbReference type="GO" id="GO:0000724">
    <property type="term" value="P:double-strand break repair via homologous recombination"/>
    <property type="evidence" value="ECO:0007669"/>
    <property type="project" value="InterPro"/>
</dbReference>
<comment type="subcellular location">
    <subcellularLocation>
        <location evidence="1">Nucleus</location>
    </subcellularLocation>
</comment>
<keyword evidence="5" id="KW-0479">Metal-binding</keyword>
<dbReference type="GO" id="GO:0030915">
    <property type="term" value="C:Smc5-Smc6 complex"/>
    <property type="evidence" value="ECO:0007669"/>
    <property type="project" value="EnsemblFungi"/>
</dbReference>
<dbReference type="InterPro" id="IPR004181">
    <property type="entry name" value="Znf_MIZ"/>
</dbReference>
<dbReference type="InterPro" id="IPR013083">
    <property type="entry name" value="Znf_RING/FYVE/PHD"/>
</dbReference>
<dbReference type="RefSeq" id="XP_003671072.2">
    <property type="nucleotide sequence ID" value="XM_003671024.2"/>
</dbReference>
<evidence type="ECO:0000313" key="12">
    <source>
        <dbReference type="EMBL" id="CCD25829.2"/>
    </source>
</evidence>
<dbReference type="OMA" id="IELICPI"/>
<gene>
    <name evidence="12" type="primary">NDAI0G00530</name>
    <name evidence="12" type="ordered locus">NDAI_0G00530</name>
</gene>
<dbReference type="EMBL" id="HE580273">
    <property type="protein sequence ID" value="CCD25829.2"/>
    <property type="molecule type" value="Genomic_DNA"/>
</dbReference>
<dbReference type="Gene3D" id="3.30.40.10">
    <property type="entry name" value="Zinc/RING finger domain, C3HC4 (zinc finger)"/>
    <property type="match status" value="1"/>
</dbReference>
<dbReference type="AlphaFoldDB" id="G0WDG8"/>
<evidence type="ECO:0000256" key="3">
    <source>
        <dbReference type="ARBA" id="ARBA00008212"/>
    </source>
</evidence>
<evidence type="ECO:0000313" key="13">
    <source>
        <dbReference type="Proteomes" id="UP000000689"/>
    </source>
</evidence>
<dbReference type="GO" id="GO:0016925">
    <property type="term" value="P:protein sumoylation"/>
    <property type="evidence" value="ECO:0007669"/>
    <property type="project" value="UniProtKB-UniPathway"/>
</dbReference>
<dbReference type="SUPFAM" id="SSF57850">
    <property type="entry name" value="RING/U-box"/>
    <property type="match status" value="1"/>
</dbReference>
<evidence type="ECO:0000256" key="8">
    <source>
        <dbReference type="ARBA" id="ARBA00022833"/>
    </source>
</evidence>
<dbReference type="Gene3D" id="1.20.120.1010">
    <property type="match status" value="1"/>
</dbReference>
<evidence type="ECO:0000256" key="5">
    <source>
        <dbReference type="ARBA" id="ARBA00022723"/>
    </source>
</evidence>
<dbReference type="OrthoDB" id="756301at2759"/>
<comment type="similarity">
    <text evidence="3">Belongs to the NSE2 family.</text>
</comment>
<evidence type="ECO:0000256" key="9">
    <source>
        <dbReference type="ARBA" id="ARBA00023242"/>
    </source>
</evidence>
<evidence type="ECO:0000256" key="7">
    <source>
        <dbReference type="ARBA" id="ARBA00022786"/>
    </source>
</evidence>
<reference evidence="12 13" key="1">
    <citation type="journal article" date="2011" name="Proc. Natl. Acad. Sci. U.S.A.">
        <title>Evolutionary erosion of yeast sex chromosomes by mating-type switching accidents.</title>
        <authorList>
            <person name="Gordon J.L."/>
            <person name="Armisen D."/>
            <person name="Proux-Wera E."/>
            <person name="Oheigeartaigh S.S."/>
            <person name="Byrne K.P."/>
            <person name="Wolfe K.H."/>
        </authorList>
    </citation>
    <scope>NUCLEOTIDE SEQUENCE [LARGE SCALE GENOMIC DNA]</scope>
    <source>
        <strain evidence="13">ATCC 10597 / BCRC 20456 / CBS 421 / NBRC 0211 / NRRL Y-12639</strain>
    </source>
</reference>
<dbReference type="Pfam" id="PF22326">
    <property type="entry name" value="MMS21_N"/>
    <property type="match status" value="1"/>
</dbReference>
<dbReference type="GO" id="GO:0030291">
    <property type="term" value="F:protein serine/threonine kinase inhibitor activity"/>
    <property type="evidence" value="ECO:0007669"/>
    <property type="project" value="EnsemblFungi"/>
</dbReference>
<dbReference type="CDD" id="cd16651">
    <property type="entry name" value="SPL-RING_NSE2"/>
    <property type="match status" value="1"/>
</dbReference>
<evidence type="ECO:0000256" key="6">
    <source>
        <dbReference type="ARBA" id="ARBA00022771"/>
    </source>
</evidence>
<dbReference type="GO" id="GO:0008270">
    <property type="term" value="F:zinc ion binding"/>
    <property type="evidence" value="ECO:0007669"/>
    <property type="project" value="UniProtKB-KW"/>
</dbReference>
<dbReference type="HOGENOM" id="CLU_088986_0_0_1"/>
<evidence type="ECO:0000259" key="11">
    <source>
        <dbReference type="PROSITE" id="PS51044"/>
    </source>
</evidence>
<evidence type="ECO:0000256" key="2">
    <source>
        <dbReference type="ARBA" id="ARBA00004718"/>
    </source>
</evidence>
<organism evidence="12 13">
    <name type="scientific">Naumovozyma dairenensis (strain ATCC 10597 / BCRC 20456 / CBS 421 / NBRC 0211 / NRRL Y-12639)</name>
    <name type="common">Saccharomyces dairenensis</name>
    <dbReference type="NCBI Taxonomy" id="1071378"/>
    <lineage>
        <taxon>Eukaryota</taxon>
        <taxon>Fungi</taxon>
        <taxon>Dikarya</taxon>
        <taxon>Ascomycota</taxon>
        <taxon>Saccharomycotina</taxon>
        <taxon>Saccharomycetes</taxon>
        <taxon>Saccharomycetales</taxon>
        <taxon>Saccharomycetaceae</taxon>
        <taxon>Naumovozyma</taxon>
    </lineage>
</organism>
<evidence type="ECO:0000256" key="10">
    <source>
        <dbReference type="PROSITE-ProRule" id="PRU00452"/>
    </source>
</evidence>
<dbReference type="InterPro" id="IPR054753">
    <property type="entry name" value="MMS21_N"/>
</dbReference>
<keyword evidence="8" id="KW-0862">Zinc</keyword>
<feature type="domain" description="SP-RING-type" evidence="11">
    <location>
        <begin position="177"/>
        <end position="264"/>
    </location>
</feature>
<dbReference type="PANTHER" id="PTHR21330:SF1">
    <property type="entry name" value="E3 SUMO-PROTEIN LIGASE NSE2"/>
    <property type="match status" value="1"/>
</dbReference>
<dbReference type="GeneID" id="11497225"/>
<keyword evidence="7" id="KW-0833">Ubl conjugation pathway</keyword>
<dbReference type="InterPro" id="IPR026846">
    <property type="entry name" value="Nse2(Mms21)"/>
</dbReference>
<evidence type="ECO:0000256" key="4">
    <source>
        <dbReference type="ARBA" id="ARBA00022679"/>
    </source>
</evidence>
<dbReference type="PANTHER" id="PTHR21330">
    <property type="entry name" value="E3 SUMO-PROTEIN LIGASE NSE2"/>
    <property type="match status" value="1"/>
</dbReference>
<name>G0WDG8_NAUDC</name>
<evidence type="ECO:0000256" key="1">
    <source>
        <dbReference type="ARBA" id="ARBA00004123"/>
    </source>
</evidence>
<dbReference type="STRING" id="1071378.G0WDG8"/>
<dbReference type="PROSITE" id="PS51044">
    <property type="entry name" value="ZF_SP_RING"/>
    <property type="match status" value="1"/>
</dbReference>
<keyword evidence="6 10" id="KW-0863">Zinc-finger</keyword>
<proteinExistence type="inferred from homology"/>
<accession>G0WDG8</accession>
<dbReference type="KEGG" id="ndi:NDAI_0G00530"/>
<dbReference type="GO" id="GO:0005635">
    <property type="term" value="C:nuclear envelope"/>
    <property type="evidence" value="ECO:0007669"/>
    <property type="project" value="EnsemblFungi"/>
</dbReference>
<protein>
    <recommendedName>
        <fullName evidence="11">SP-RING-type domain-containing protein</fullName>
    </recommendedName>
</protein>